<evidence type="ECO:0000256" key="9">
    <source>
        <dbReference type="ARBA" id="ARBA00034617"/>
    </source>
</evidence>
<dbReference type="PANTHER" id="PTHR11070">
    <property type="entry name" value="UVRD / RECB / PCRA DNA HELICASE FAMILY MEMBER"/>
    <property type="match status" value="1"/>
</dbReference>
<reference evidence="15 16" key="1">
    <citation type="submission" date="2019-03" db="EMBL/GenBank/DDBJ databases">
        <title>Seongchinamella monodicae gen. nov., sp. nov., a novel member of the Gammaproteobacteria isolated from a tidal mudflat of beach.</title>
        <authorList>
            <person name="Yang H.G."/>
            <person name="Kang J.W."/>
            <person name="Lee S.D."/>
        </authorList>
    </citation>
    <scope>NUCLEOTIDE SEQUENCE [LARGE SCALE GENOMIC DNA]</scope>
    <source>
        <strain evidence="15 16">GH4-78</strain>
    </source>
</reference>
<dbReference type="GO" id="GO:0003697">
    <property type="term" value="F:single-stranded DNA binding"/>
    <property type="evidence" value="ECO:0007669"/>
    <property type="project" value="UniProtKB-UniRule"/>
</dbReference>
<dbReference type="Gene3D" id="1.10.486.10">
    <property type="entry name" value="PCRA, domain 4"/>
    <property type="match status" value="1"/>
</dbReference>
<keyword evidence="3 11" id="KW-0547">Nucleotide-binding</keyword>
<dbReference type="InterPro" id="IPR013986">
    <property type="entry name" value="DExx_box_DNA_helicase_dom_sf"/>
</dbReference>
<evidence type="ECO:0000256" key="11">
    <source>
        <dbReference type="HAMAP-Rule" id="MF_01920"/>
    </source>
</evidence>
<dbReference type="Gene3D" id="1.10.10.160">
    <property type="match status" value="1"/>
</dbReference>
<keyword evidence="4 11" id="KW-0378">Hydrolase</keyword>
<dbReference type="EC" id="5.6.2.4" evidence="11"/>
<dbReference type="InterPro" id="IPR014016">
    <property type="entry name" value="UvrD-like_ATP-bd"/>
</dbReference>
<dbReference type="PANTHER" id="PTHR11070:SF64">
    <property type="entry name" value="ATP-DEPENDENT DNA HELICASE REP"/>
    <property type="match status" value="1"/>
</dbReference>
<dbReference type="GO" id="GO:0006260">
    <property type="term" value="P:DNA replication"/>
    <property type="evidence" value="ECO:0007669"/>
    <property type="project" value="UniProtKB-UniRule"/>
</dbReference>
<dbReference type="GO" id="GO:0000725">
    <property type="term" value="P:recombinational repair"/>
    <property type="evidence" value="ECO:0007669"/>
    <property type="project" value="TreeGrafter"/>
</dbReference>
<comment type="caution">
    <text evidence="15">The sequence shown here is derived from an EMBL/GenBank/DDBJ whole genome shotgun (WGS) entry which is preliminary data.</text>
</comment>
<feature type="domain" description="UvrD-like helicase ATP-binding" evidence="13">
    <location>
        <begin position="2"/>
        <end position="281"/>
    </location>
</feature>
<dbReference type="Pfam" id="PF00580">
    <property type="entry name" value="UvrD-helicase"/>
    <property type="match status" value="1"/>
</dbReference>
<dbReference type="RefSeq" id="WP_133209590.1">
    <property type="nucleotide sequence ID" value="NZ_SMSE01000001.1"/>
</dbReference>
<keyword evidence="7 11" id="KW-0238">DNA-binding</keyword>
<evidence type="ECO:0000256" key="4">
    <source>
        <dbReference type="ARBA" id="ARBA00022801"/>
    </source>
</evidence>
<keyword evidence="16" id="KW-1185">Reference proteome</keyword>
<evidence type="ECO:0000259" key="13">
    <source>
        <dbReference type="PROSITE" id="PS51198"/>
    </source>
</evidence>
<dbReference type="SUPFAM" id="SSF52540">
    <property type="entry name" value="P-loop containing nucleoside triphosphate hydrolases"/>
    <property type="match status" value="1"/>
</dbReference>
<dbReference type="PROSITE" id="PS51198">
    <property type="entry name" value="UVRD_HELICASE_ATP_BIND"/>
    <property type="match status" value="1"/>
</dbReference>
<dbReference type="EMBL" id="SMSE01000001">
    <property type="protein sequence ID" value="TDG15313.1"/>
    <property type="molecule type" value="Genomic_DNA"/>
</dbReference>
<dbReference type="GO" id="GO:0016887">
    <property type="term" value="F:ATP hydrolysis activity"/>
    <property type="evidence" value="ECO:0007669"/>
    <property type="project" value="RHEA"/>
</dbReference>
<gene>
    <name evidence="11 15" type="primary">rep</name>
    <name evidence="15" type="ORF">E2F43_03505</name>
</gene>
<organism evidence="15 16">
    <name type="scientific">Seongchinamella unica</name>
    <dbReference type="NCBI Taxonomy" id="2547392"/>
    <lineage>
        <taxon>Bacteria</taxon>
        <taxon>Pseudomonadati</taxon>
        <taxon>Pseudomonadota</taxon>
        <taxon>Gammaproteobacteria</taxon>
        <taxon>Cellvibrionales</taxon>
        <taxon>Halieaceae</taxon>
        <taxon>Seongchinamella</taxon>
    </lineage>
</organism>
<comment type="function">
    <text evidence="11">Rep helicase is a single-stranded DNA-dependent ATPase involved in DNA replication; it can initiate unwinding at a nick in the DNA. It binds to the single-stranded DNA and acts in a progressive fashion along the DNA in the 3' to 5' direction.</text>
</comment>
<dbReference type="CDD" id="cd18807">
    <property type="entry name" value="SF1_C_UvrD"/>
    <property type="match status" value="1"/>
</dbReference>
<protein>
    <recommendedName>
        <fullName evidence="11">ATP-dependent DNA helicase Rep</fullName>
        <ecNumber evidence="11">5.6.2.4</ecNumber>
    </recommendedName>
    <alternativeName>
        <fullName evidence="11">DNA 3'-5' helicase Rep</fullName>
    </alternativeName>
</protein>
<sequence>MSQLNPRQREAVRYIDGPLLVLAGAGSGKTSVITRKIAYLVETCGLRASRIAAVTFTNKAAREMKDRVGKLLGGNAAEGLTVSTFHQLGLKIIRSELKLLGLKNGFSIFDGQDTQSLIKDLLIQEHGSDGDQAGIIQQQISNWKNDRVLPEQALAGASGPAQMLCAQAYRRYQRALKAYNALDFDDLILLPTILFESHADILEKWQNTIHYLLVDEYQDTNSSQYLLVRQLVGVRGALTVVGDDDQSIYAWRGARPENLAQLQEDFPGLKLVKLEQNYRSTSRILKAANTLIANNDHVFEKQLWSELGYGDPLRVIRCADENHEAEQVVAEILDHKLRKRTRFGDYAILYRGNHQSRLIELALQQQQVPYHLSGGTSFFARNEVKDIMAYLRLIVNENDDNAFLRIANVPRRKLGASTLEALGNFANEQHCSLSQAIGRIGSGVLPEAGRNRLREFRLWMDRIRRQCEGGGGISAVRQMIREMDYEEWLNQLSSSEDVAERRMGNVHFLVDSLNRVMTDEGVELDEAISRLILRDLMEQQEEEDASPDNVQLMTMHASKGLEFPHVFIIGMEENLLPHRASVEDGNIEEERRLAYVGITRAQQTLAMTMAARRRQFGETINCEPSRFIDELPQDDLTWQGTDVDDQQANEERGQETLAGLKELFA</sequence>
<proteinExistence type="inferred from homology"/>
<keyword evidence="6 11" id="KW-0067">ATP-binding</keyword>
<comment type="catalytic activity">
    <reaction evidence="9 11">
        <text>Couples ATP hydrolysis with the unwinding of duplex DNA by translocating in the 3'-5' direction.</text>
        <dbReference type="EC" id="5.6.2.4"/>
    </reaction>
</comment>
<dbReference type="GO" id="GO:0005524">
    <property type="term" value="F:ATP binding"/>
    <property type="evidence" value="ECO:0007669"/>
    <property type="project" value="UniProtKB-UniRule"/>
</dbReference>
<keyword evidence="5 11" id="KW-0347">Helicase</keyword>
<keyword evidence="2 11" id="KW-0235">DNA replication</keyword>
<evidence type="ECO:0000256" key="10">
    <source>
        <dbReference type="ARBA" id="ARBA00048988"/>
    </source>
</evidence>
<evidence type="ECO:0000313" key="15">
    <source>
        <dbReference type="EMBL" id="TDG15313.1"/>
    </source>
</evidence>
<evidence type="ECO:0000256" key="1">
    <source>
        <dbReference type="ARBA" id="ARBA00009922"/>
    </source>
</evidence>
<dbReference type="HAMAP" id="MF_01920">
    <property type="entry name" value="Helicase_Rep"/>
    <property type="match status" value="1"/>
</dbReference>
<evidence type="ECO:0000256" key="12">
    <source>
        <dbReference type="PROSITE-ProRule" id="PRU00560"/>
    </source>
</evidence>
<feature type="domain" description="UvrD-like helicase C-terminal" evidence="14">
    <location>
        <begin position="282"/>
        <end position="560"/>
    </location>
</feature>
<dbReference type="Proteomes" id="UP000295554">
    <property type="component" value="Unassembled WGS sequence"/>
</dbReference>
<evidence type="ECO:0000313" key="16">
    <source>
        <dbReference type="Proteomes" id="UP000295554"/>
    </source>
</evidence>
<accession>A0A4R5LV61</accession>
<evidence type="ECO:0000256" key="7">
    <source>
        <dbReference type="ARBA" id="ARBA00023125"/>
    </source>
</evidence>
<feature type="binding site" evidence="11">
    <location>
        <position position="279"/>
    </location>
    <ligand>
        <name>ATP</name>
        <dbReference type="ChEBI" id="CHEBI:30616"/>
    </ligand>
</feature>
<dbReference type="NCBIfam" id="TIGR01074">
    <property type="entry name" value="rep"/>
    <property type="match status" value="1"/>
</dbReference>
<keyword evidence="8 11" id="KW-0413">Isomerase</keyword>
<dbReference type="AlphaFoldDB" id="A0A4R5LV61"/>
<dbReference type="InterPro" id="IPR027417">
    <property type="entry name" value="P-loop_NTPase"/>
</dbReference>
<evidence type="ECO:0000256" key="3">
    <source>
        <dbReference type="ARBA" id="ARBA00022741"/>
    </source>
</evidence>
<evidence type="ECO:0000256" key="8">
    <source>
        <dbReference type="ARBA" id="ARBA00023235"/>
    </source>
</evidence>
<comment type="subunit">
    <text evidence="11">Homodimer.</text>
</comment>
<dbReference type="Gene3D" id="3.40.50.300">
    <property type="entry name" value="P-loop containing nucleotide triphosphate hydrolases"/>
    <property type="match status" value="2"/>
</dbReference>
<dbReference type="OrthoDB" id="9806690at2"/>
<feature type="binding site" evidence="12">
    <location>
        <begin position="23"/>
        <end position="30"/>
    </location>
    <ligand>
        <name>ATP</name>
        <dbReference type="ChEBI" id="CHEBI:30616"/>
    </ligand>
</feature>
<dbReference type="Pfam" id="PF13361">
    <property type="entry name" value="UvrD_C"/>
    <property type="match status" value="1"/>
</dbReference>
<dbReference type="InterPro" id="IPR014017">
    <property type="entry name" value="DNA_helicase_UvrD-like_C"/>
</dbReference>
<evidence type="ECO:0000256" key="6">
    <source>
        <dbReference type="ARBA" id="ARBA00022840"/>
    </source>
</evidence>
<evidence type="ECO:0000259" key="14">
    <source>
        <dbReference type="PROSITE" id="PS51217"/>
    </source>
</evidence>
<dbReference type="CDD" id="cd17932">
    <property type="entry name" value="DEXQc_UvrD"/>
    <property type="match status" value="1"/>
</dbReference>
<comment type="catalytic activity">
    <reaction evidence="10 11">
        <text>ATP + H2O = ADP + phosphate + H(+)</text>
        <dbReference type="Rhea" id="RHEA:13065"/>
        <dbReference type="ChEBI" id="CHEBI:15377"/>
        <dbReference type="ChEBI" id="CHEBI:15378"/>
        <dbReference type="ChEBI" id="CHEBI:30616"/>
        <dbReference type="ChEBI" id="CHEBI:43474"/>
        <dbReference type="ChEBI" id="CHEBI:456216"/>
        <dbReference type="EC" id="5.6.2.4"/>
    </reaction>
</comment>
<dbReference type="InterPro" id="IPR005752">
    <property type="entry name" value="Helicase_Rep"/>
</dbReference>
<dbReference type="InterPro" id="IPR000212">
    <property type="entry name" value="DNA_helicase_UvrD/REP"/>
</dbReference>
<evidence type="ECO:0000256" key="5">
    <source>
        <dbReference type="ARBA" id="ARBA00022806"/>
    </source>
</evidence>
<comment type="similarity">
    <text evidence="1 11">Belongs to the helicase family. UvrD subfamily.</text>
</comment>
<dbReference type="GO" id="GO:0005829">
    <property type="term" value="C:cytosol"/>
    <property type="evidence" value="ECO:0007669"/>
    <property type="project" value="TreeGrafter"/>
</dbReference>
<dbReference type="PROSITE" id="PS51217">
    <property type="entry name" value="UVRD_HELICASE_CTER"/>
    <property type="match status" value="1"/>
</dbReference>
<dbReference type="GO" id="GO:0043138">
    <property type="term" value="F:3'-5' DNA helicase activity"/>
    <property type="evidence" value="ECO:0007669"/>
    <property type="project" value="UniProtKB-UniRule"/>
</dbReference>
<name>A0A4R5LV61_9GAMM</name>
<evidence type="ECO:0000256" key="2">
    <source>
        <dbReference type="ARBA" id="ARBA00022705"/>
    </source>
</evidence>